<dbReference type="PANTHER" id="PTHR33653">
    <property type="entry name" value="RIBONUCLEASE VAPC2"/>
    <property type="match status" value="1"/>
</dbReference>
<feature type="binding site" evidence="8">
    <location>
        <position position="7"/>
    </location>
    <ligand>
        <name>Mg(2+)</name>
        <dbReference type="ChEBI" id="CHEBI:18420"/>
    </ligand>
</feature>
<dbReference type="GO" id="GO:0004540">
    <property type="term" value="F:RNA nuclease activity"/>
    <property type="evidence" value="ECO:0007669"/>
    <property type="project" value="InterPro"/>
</dbReference>
<dbReference type="GO" id="GO:0090729">
    <property type="term" value="F:toxin activity"/>
    <property type="evidence" value="ECO:0007669"/>
    <property type="project" value="UniProtKB-KW"/>
</dbReference>
<dbReference type="GO" id="GO:0000287">
    <property type="term" value="F:magnesium ion binding"/>
    <property type="evidence" value="ECO:0007669"/>
    <property type="project" value="UniProtKB-UniRule"/>
</dbReference>
<dbReference type="Gene3D" id="3.40.50.1010">
    <property type="entry name" value="5'-nuclease"/>
    <property type="match status" value="1"/>
</dbReference>
<dbReference type="EMBL" id="CP001472">
    <property type="protein sequence ID" value="ACO31690.1"/>
    <property type="molecule type" value="Genomic_DNA"/>
</dbReference>
<proteinExistence type="inferred from homology"/>
<evidence type="ECO:0000259" key="9">
    <source>
        <dbReference type="Pfam" id="PF01850"/>
    </source>
</evidence>
<dbReference type="InParanoid" id="C1F8K7"/>
<dbReference type="KEGG" id="aca:ACP_0134"/>
<dbReference type="Proteomes" id="UP000002207">
    <property type="component" value="Chromosome"/>
</dbReference>
<dbReference type="CDD" id="cd18735">
    <property type="entry name" value="PIN_HiVapC1-like"/>
    <property type="match status" value="1"/>
</dbReference>
<reference evidence="10 11" key="1">
    <citation type="journal article" date="2009" name="Appl. Environ. Microbiol.">
        <title>Three genomes from the phylum Acidobacteria provide insight into the lifestyles of these microorganisms in soils.</title>
        <authorList>
            <person name="Ward N.L."/>
            <person name="Challacombe J.F."/>
            <person name="Janssen P.H."/>
            <person name="Henrissat B."/>
            <person name="Coutinho P.M."/>
            <person name="Wu M."/>
            <person name="Xie G."/>
            <person name="Haft D.H."/>
            <person name="Sait M."/>
            <person name="Badger J."/>
            <person name="Barabote R.D."/>
            <person name="Bradley B."/>
            <person name="Brettin T.S."/>
            <person name="Brinkac L.M."/>
            <person name="Bruce D."/>
            <person name="Creasy T."/>
            <person name="Daugherty S.C."/>
            <person name="Davidsen T.M."/>
            <person name="DeBoy R.T."/>
            <person name="Detter J.C."/>
            <person name="Dodson R.J."/>
            <person name="Durkin A.S."/>
            <person name="Ganapathy A."/>
            <person name="Gwinn-Giglio M."/>
            <person name="Han C.S."/>
            <person name="Khouri H."/>
            <person name="Kiss H."/>
            <person name="Kothari S.P."/>
            <person name="Madupu R."/>
            <person name="Nelson K.E."/>
            <person name="Nelson W.C."/>
            <person name="Paulsen I."/>
            <person name="Penn K."/>
            <person name="Ren Q."/>
            <person name="Rosovitz M.J."/>
            <person name="Selengut J.D."/>
            <person name="Shrivastava S."/>
            <person name="Sullivan S.A."/>
            <person name="Tapia R."/>
            <person name="Thompson L.S."/>
            <person name="Watkins K.L."/>
            <person name="Yang Q."/>
            <person name="Yu C."/>
            <person name="Zafar N."/>
            <person name="Zhou L."/>
            <person name="Kuske C.R."/>
        </authorList>
    </citation>
    <scope>NUCLEOTIDE SEQUENCE [LARGE SCALE GENOMIC DNA]</scope>
    <source>
        <strain evidence="11">ATCC 51196 / DSM 11244 / BCRC 80197 / JCM 7670 / NBRC 15755 / NCIMB 13165 / 161</strain>
    </source>
</reference>
<dbReference type="InterPro" id="IPR050556">
    <property type="entry name" value="Type_II_TA_system_RNase"/>
</dbReference>
<evidence type="ECO:0000256" key="1">
    <source>
        <dbReference type="ARBA" id="ARBA00001946"/>
    </source>
</evidence>
<dbReference type="HAMAP" id="MF_00265">
    <property type="entry name" value="VapC_Nob1"/>
    <property type="match status" value="1"/>
</dbReference>
<dbReference type="InterPro" id="IPR029060">
    <property type="entry name" value="PIN-like_dom_sf"/>
</dbReference>
<feature type="domain" description="PIN" evidence="9">
    <location>
        <begin position="4"/>
        <end position="126"/>
    </location>
</feature>
<keyword evidence="4 8" id="KW-0479">Metal-binding</keyword>
<evidence type="ECO:0000256" key="2">
    <source>
        <dbReference type="ARBA" id="ARBA00022649"/>
    </source>
</evidence>
<accession>C1F8K7</accession>
<gene>
    <name evidence="8" type="primary">vapC</name>
    <name evidence="10" type="ordered locus">ACP_0134</name>
</gene>
<dbReference type="Pfam" id="PF01850">
    <property type="entry name" value="PIN"/>
    <property type="match status" value="1"/>
</dbReference>
<comment type="function">
    <text evidence="8">Toxic component of a toxin-antitoxin (TA) system. An RNase.</text>
</comment>
<evidence type="ECO:0000256" key="7">
    <source>
        <dbReference type="ARBA" id="ARBA00038093"/>
    </source>
</evidence>
<name>C1F8K7_ACIC5</name>
<keyword evidence="5 8" id="KW-0378">Hydrolase</keyword>
<keyword evidence="3 8" id="KW-0540">Nuclease</keyword>
<dbReference type="AlphaFoldDB" id="C1F8K7"/>
<dbReference type="eggNOG" id="COG1487">
    <property type="taxonomic scope" value="Bacteria"/>
</dbReference>
<evidence type="ECO:0000256" key="4">
    <source>
        <dbReference type="ARBA" id="ARBA00022723"/>
    </source>
</evidence>
<evidence type="ECO:0000256" key="8">
    <source>
        <dbReference type="HAMAP-Rule" id="MF_00265"/>
    </source>
</evidence>
<dbReference type="RefSeq" id="WP_012680539.1">
    <property type="nucleotide sequence ID" value="NC_012483.1"/>
</dbReference>
<dbReference type="STRING" id="240015.ACP_0134"/>
<sequence>MPLYMLDTDISSYIMKRTHEAVLRRLRKTAVSDVCISAITQAELAYGVEVSPRKSQDAEALHEFLRYVQVLGFPSEAGTDYAQIRAHLKQRGTMIGANDLLIAAHARALKLTLVTNNTREFSRVPGLTLENWAAPARAR</sequence>
<evidence type="ECO:0000313" key="10">
    <source>
        <dbReference type="EMBL" id="ACO31690.1"/>
    </source>
</evidence>
<evidence type="ECO:0000256" key="5">
    <source>
        <dbReference type="ARBA" id="ARBA00022801"/>
    </source>
</evidence>
<organism evidence="10 11">
    <name type="scientific">Acidobacterium capsulatum (strain ATCC 51196 / DSM 11244 / BCRC 80197 / JCM 7670 / NBRC 15755 / NCIMB 13165 / 161)</name>
    <dbReference type="NCBI Taxonomy" id="240015"/>
    <lineage>
        <taxon>Bacteria</taxon>
        <taxon>Pseudomonadati</taxon>
        <taxon>Acidobacteriota</taxon>
        <taxon>Terriglobia</taxon>
        <taxon>Terriglobales</taxon>
        <taxon>Acidobacteriaceae</taxon>
        <taxon>Acidobacterium</taxon>
    </lineage>
</organism>
<keyword evidence="2 8" id="KW-1277">Toxin-antitoxin system</keyword>
<dbReference type="InterPro" id="IPR002716">
    <property type="entry name" value="PIN_dom"/>
</dbReference>
<dbReference type="InterPro" id="IPR022907">
    <property type="entry name" value="VapC_family"/>
</dbReference>
<dbReference type="HOGENOM" id="CLU_118482_5_3_0"/>
<dbReference type="SUPFAM" id="SSF88723">
    <property type="entry name" value="PIN domain-like"/>
    <property type="match status" value="1"/>
</dbReference>
<evidence type="ECO:0000256" key="6">
    <source>
        <dbReference type="ARBA" id="ARBA00022842"/>
    </source>
</evidence>
<protein>
    <recommendedName>
        <fullName evidence="8">Ribonuclease VapC</fullName>
        <shortName evidence="8">RNase VapC</shortName>
        <ecNumber evidence="8">3.1.-.-</ecNumber>
    </recommendedName>
    <alternativeName>
        <fullName evidence="8">Toxin VapC</fullName>
    </alternativeName>
</protein>
<dbReference type="EC" id="3.1.-.-" evidence="8"/>
<dbReference type="GO" id="GO:0016787">
    <property type="term" value="F:hydrolase activity"/>
    <property type="evidence" value="ECO:0007669"/>
    <property type="project" value="UniProtKB-KW"/>
</dbReference>
<keyword evidence="8" id="KW-0800">Toxin</keyword>
<evidence type="ECO:0000256" key="3">
    <source>
        <dbReference type="ARBA" id="ARBA00022722"/>
    </source>
</evidence>
<keyword evidence="6 8" id="KW-0460">Magnesium</keyword>
<dbReference type="PANTHER" id="PTHR33653:SF1">
    <property type="entry name" value="RIBONUCLEASE VAPC2"/>
    <property type="match status" value="1"/>
</dbReference>
<evidence type="ECO:0000313" key="11">
    <source>
        <dbReference type="Proteomes" id="UP000002207"/>
    </source>
</evidence>
<comment type="similarity">
    <text evidence="7 8">Belongs to the PINc/VapC protein family.</text>
</comment>
<keyword evidence="11" id="KW-1185">Reference proteome</keyword>
<feature type="binding site" evidence="8">
    <location>
        <position position="99"/>
    </location>
    <ligand>
        <name>Mg(2+)</name>
        <dbReference type="ChEBI" id="CHEBI:18420"/>
    </ligand>
</feature>
<comment type="cofactor">
    <cofactor evidence="1 8">
        <name>Mg(2+)</name>
        <dbReference type="ChEBI" id="CHEBI:18420"/>
    </cofactor>
</comment>